<dbReference type="PROSITE" id="PS50088">
    <property type="entry name" value="ANK_REPEAT"/>
    <property type="match status" value="2"/>
</dbReference>
<dbReference type="InterPro" id="IPR036770">
    <property type="entry name" value="Ankyrin_rpt-contain_sf"/>
</dbReference>
<evidence type="ECO:0000313" key="5">
    <source>
        <dbReference type="RefSeq" id="XP_025724735.1"/>
    </source>
</evidence>
<feature type="repeat" description="ANK" evidence="3">
    <location>
        <begin position="63"/>
        <end position="95"/>
    </location>
</feature>
<dbReference type="PRINTS" id="PR01415">
    <property type="entry name" value="ANKYRIN"/>
</dbReference>
<evidence type="ECO:0000313" key="4">
    <source>
        <dbReference type="Proteomes" id="UP000286641"/>
    </source>
</evidence>
<dbReference type="Proteomes" id="UP000286641">
    <property type="component" value="Unplaced"/>
</dbReference>
<dbReference type="RefSeq" id="XP_025724735.1">
    <property type="nucleotide sequence ID" value="XM_025868950.1"/>
</dbReference>
<feature type="repeat" description="ANK" evidence="3">
    <location>
        <begin position="96"/>
        <end position="128"/>
    </location>
</feature>
<keyword evidence="4" id="KW-1185">Reference proteome</keyword>
<dbReference type="InterPro" id="IPR002110">
    <property type="entry name" value="Ankyrin_rpt"/>
</dbReference>
<protein>
    <submittedName>
        <fullName evidence="5">Ankyrin repeat domain-containing protein 39 isoform X1</fullName>
    </submittedName>
</protein>
<name>A0A3Q7NSZ2_CALUR</name>
<dbReference type="SUPFAM" id="SSF48403">
    <property type="entry name" value="Ankyrin repeat"/>
    <property type="match status" value="1"/>
</dbReference>
<organism evidence="4 5">
    <name type="scientific">Callorhinus ursinus</name>
    <name type="common">Northern fur seal</name>
    <dbReference type="NCBI Taxonomy" id="34884"/>
    <lineage>
        <taxon>Eukaryota</taxon>
        <taxon>Metazoa</taxon>
        <taxon>Chordata</taxon>
        <taxon>Craniata</taxon>
        <taxon>Vertebrata</taxon>
        <taxon>Euteleostomi</taxon>
        <taxon>Mammalia</taxon>
        <taxon>Eutheria</taxon>
        <taxon>Laurasiatheria</taxon>
        <taxon>Carnivora</taxon>
        <taxon>Caniformia</taxon>
        <taxon>Pinnipedia</taxon>
        <taxon>Otariidae</taxon>
        <taxon>Callorhinus</taxon>
    </lineage>
</organism>
<evidence type="ECO:0000256" key="1">
    <source>
        <dbReference type="ARBA" id="ARBA00022737"/>
    </source>
</evidence>
<dbReference type="InParanoid" id="A0A3Q7NSZ2"/>
<dbReference type="Pfam" id="PF12796">
    <property type="entry name" value="Ank_2"/>
    <property type="match status" value="1"/>
</dbReference>
<keyword evidence="2 3" id="KW-0040">ANK repeat</keyword>
<evidence type="ECO:0000256" key="3">
    <source>
        <dbReference type="PROSITE-ProRule" id="PRU00023"/>
    </source>
</evidence>
<proteinExistence type="predicted"/>
<reference evidence="5" key="2">
    <citation type="submission" date="2025-08" db="UniProtKB">
        <authorList>
            <consortium name="RefSeq"/>
        </authorList>
    </citation>
    <scope>IDENTIFICATION</scope>
    <source>
        <tissue evidence="5">Blood</tissue>
    </source>
</reference>
<sequence>MAAPRPCADGSCCSWTGAASGVQQTLDEMDFDRGIWSAALNGDLSRVKYFIQKAADPSQPDSAGYTALHYASRNGHYAVCQFLLESGAKCDAQTHGGATALHRASYCGHTEIARLLLSHGSNPRLVDDDGMTSLHKVRGDRVGNKVSGCGHGVPDPGGGPGVWRLGAQEAVARERWKLGEEKKAVLGMGGGRCQPRGGQALSPEDLGWLGSLLWAGEARARPTRSLSLRPWHPVADRWSALVPQLERFNSSRLNLETLADLENGSKMGGRGD</sequence>
<dbReference type="CTD" id="51239"/>
<gene>
    <name evidence="5" type="primary">ANKRD39</name>
</gene>
<dbReference type="AlphaFoldDB" id="A0A3Q7NSZ2"/>
<dbReference type="Pfam" id="PF00023">
    <property type="entry name" value="Ank"/>
    <property type="match status" value="1"/>
</dbReference>
<reference key="1">
    <citation type="submission" date="2019-01" db="UniProtKB">
        <authorList>
            <consortium name="RefSeq"/>
        </authorList>
    </citation>
    <scope>IDENTIFICATION</scope>
</reference>
<dbReference type="PANTHER" id="PTHR24171:SF9">
    <property type="entry name" value="ANKYRIN REPEAT DOMAIN-CONTAINING PROTEIN 39"/>
    <property type="match status" value="1"/>
</dbReference>
<dbReference type="Gene3D" id="1.25.40.20">
    <property type="entry name" value="Ankyrin repeat-containing domain"/>
    <property type="match status" value="1"/>
</dbReference>
<dbReference type="SMART" id="SM00248">
    <property type="entry name" value="ANK"/>
    <property type="match status" value="3"/>
</dbReference>
<keyword evidence="1" id="KW-0677">Repeat</keyword>
<accession>A0A3Q7NSZ2</accession>
<evidence type="ECO:0000256" key="2">
    <source>
        <dbReference type="ARBA" id="ARBA00023043"/>
    </source>
</evidence>
<dbReference type="PANTHER" id="PTHR24171">
    <property type="entry name" value="ANKYRIN REPEAT DOMAIN-CONTAINING PROTEIN 39-RELATED"/>
    <property type="match status" value="1"/>
</dbReference>
<dbReference type="PROSITE" id="PS50297">
    <property type="entry name" value="ANK_REP_REGION"/>
    <property type="match status" value="2"/>
</dbReference>